<keyword evidence="2" id="KW-0472">Membrane</keyword>
<dbReference type="Pfam" id="PF01381">
    <property type="entry name" value="HTH_3"/>
    <property type="match status" value="1"/>
</dbReference>
<keyword evidence="1 4" id="KW-0238">DNA-binding</keyword>
<feature type="domain" description="HTH cro/C1-type" evidence="3">
    <location>
        <begin position="28"/>
        <end position="82"/>
    </location>
</feature>
<evidence type="ECO:0000259" key="3">
    <source>
        <dbReference type="PROSITE" id="PS50943"/>
    </source>
</evidence>
<feature type="transmembrane region" description="Helical" evidence="2">
    <location>
        <begin position="217"/>
        <end position="238"/>
    </location>
</feature>
<dbReference type="STRING" id="748224.HMPREF9436_00655"/>
<dbReference type="BioCyc" id="FCF748224-HMP:GTSS-2730-MONOMER"/>
<dbReference type="AlphaFoldDB" id="E2ZG71"/>
<dbReference type="InterPro" id="IPR010982">
    <property type="entry name" value="Lambda_DNA-bd_dom_sf"/>
</dbReference>
<evidence type="ECO:0000256" key="1">
    <source>
        <dbReference type="ARBA" id="ARBA00023125"/>
    </source>
</evidence>
<keyword evidence="2" id="KW-0812">Transmembrane</keyword>
<protein>
    <submittedName>
        <fullName evidence="4">DNA-binding helix-turn-helix protein</fullName>
    </submittedName>
</protein>
<dbReference type="SUPFAM" id="SSF47413">
    <property type="entry name" value="lambda repressor-like DNA-binding domains"/>
    <property type="match status" value="1"/>
</dbReference>
<sequence>MEPQTELLAHKEDKTMYELNKTAFGSFLAQLRREKGMTQKELAACLYVSDKAVSKWERGLSVPDISLLVPLAEQLNVTVAELLHGCRVEEEQRFTREETEELIRKALTFSAEPPERRQARTQKFLPLYGVSVVLGLVETAAVWAVGLAGTEGAMMLLIINVIFGIVYGAYTLFWMPETLPRYYDENHVCNFAQGAFHMHIPGVYYNNRNWLHVLKAMRVWCVVSMLLTPLCTAAAVVFEQATGWQVWRAVLIGYIASLFGAIVIPAKKYQ</sequence>
<dbReference type="PROSITE" id="PS50943">
    <property type="entry name" value="HTH_CROC1"/>
    <property type="match status" value="1"/>
</dbReference>
<feature type="transmembrane region" description="Helical" evidence="2">
    <location>
        <begin position="244"/>
        <end position="264"/>
    </location>
</feature>
<dbReference type="InterPro" id="IPR001387">
    <property type="entry name" value="Cro/C1-type_HTH"/>
</dbReference>
<dbReference type="Proteomes" id="UP000006028">
    <property type="component" value="Unassembled WGS sequence"/>
</dbReference>
<comment type="caution">
    <text evidence="4">The sequence shown here is derived from an EMBL/GenBank/DDBJ whole genome shotgun (WGS) entry which is preliminary data.</text>
</comment>
<keyword evidence="2" id="KW-1133">Transmembrane helix</keyword>
<gene>
    <name evidence="4" type="ORF">HMPREF9436_00655</name>
</gene>
<evidence type="ECO:0000313" key="4">
    <source>
        <dbReference type="EMBL" id="EFQ07852.1"/>
    </source>
</evidence>
<evidence type="ECO:0000256" key="2">
    <source>
        <dbReference type="SAM" id="Phobius"/>
    </source>
</evidence>
<dbReference type="SMART" id="SM00530">
    <property type="entry name" value="HTH_XRE"/>
    <property type="match status" value="1"/>
</dbReference>
<dbReference type="PANTHER" id="PTHR46558:SF11">
    <property type="entry name" value="HTH-TYPE TRANSCRIPTIONAL REGULATOR XRE"/>
    <property type="match status" value="1"/>
</dbReference>
<evidence type="ECO:0000313" key="5">
    <source>
        <dbReference type="Proteomes" id="UP000006028"/>
    </source>
</evidence>
<proteinExistence type="predicted"/>
<feature type="transmembrane region" description="Helical" evidence="2">
    <location>
        <begin position="125"/>
        <end position="146"/>
    </location>
</feature>
<reference evidence="4 5" key="1">
    <citation type="submission" date="2010-08" db="EMBL/GenBank/DDBJ databases">
        <authorList>
            <person name="Weinstock G."/>
            <person name="Sodergren E."/>
            <person name="Clifton S."/>
            <person name="Fulton L."/>
            <person name="Fulton B."/>
            <person name="Courtney L."/>
            <person name="Fronick C."/>
            <person name="Harrison M."/>
            <person name="Strong C."/>
            <person name="Farmer C."/>
            <person name="Delahaunty K."/>
            <person name="Markovic C."/>
            <person name="Hall O."/>
            <person name="Minx P."/>
            <person name="Tomlinson C."/>
            <person name="Mitreva M."/>
            <person name="Hou S."/>
            <person name="Chen J."/>
            <person name="Wollam A."/>
            <person name="Pepin K.H."/>
            <person name="Johnson M."/>
            <person name="Bhonagiri V."/>
            <person name="Zhang X."/>
            <person name="Suruliraj S."/>
            <person name="Warren W."/>
            <person name="Chinwalla A."/>
            <person name="Mardis E.R."/>
            <person name="Wilson R.K."/>
        </authorList>
    </citation>
    <scope>NUCLEOTIDE SEQUENCE [LARGE SCALE GENOMIC DNA]</scope>
    <source>
        <strain evidence="4 5">KLE1255</strain>
    </source>
</reference>
<dbReference type="GO" id="GO:0003677">
    <property type="term" value="F:DNA binding"/>
    <property type="evidence" value="ECO:0007669"/>
    <property type="project" value="UniProtKB-KW"/>
</dbReference>
<dbReference type="eggNOG" id="COG1396">
    <property type="taxonomic scope" value="Bacteria"/>
</dbReference>
<feature type="transmembrane region" description="Helical" evidence="2">
    <location>
        <begin position="152"/>
        <end position="173"/>
    </location>
</feature>
<dbReference type="EMBL" id="AECU01000046">
    <property type="protein sequence ID" value="EFQ07852.1"/>
    <property type="molecule type" value="Genomic_DNA"/>
</dbReference>
<name>E2ZG71_9FIRM</name>
<dbReference type="HOGENOM" id="CLU_093411_0_0_9"/>
<organism evidence="4 5">
    <name type="scientific">Faecalibacterium cf. prausnitzii KLE1255</name>
    <dbReference type="NCBI Taxonomy" id="748224"/>
    <lineage>
        <taxon>Bacteria</taxon>
        <taxon>Bacillati</taxon>
        <taxon>Bacillota</taxon>
        <taxon>Clostridia</taxon>
        <taxon>Eubacteriales</taxon>
        <taxon>Oscillospiraceae</taxon>
        <taxon>Faecalibacterium</taxon>
    </lineage>
</organism>
<accession>E2ZG71</accession>
<dbReference type="PANTHER" id="PTHR46558">
    <property type="entry name" value="TRACRIPTIONAL REGULATORY PROTEIN-RELATED-RELATED"/>
    <property type="match status" value="1"/>
</dbReference>
<dbReference type="CDD" id="cd00093">
    <property type="entry name" value="HTH_XRE"/>
    <property type="match status" value="1"/>
</dbReference>
<dbReference type="Gene3D" id="1.10.260.40">
    <property type="entry name" value="lambda repressor-like DNA-binding domains"/>
    <property type="match status" value="1"/>
</dbReference>